<dbReference type="Proteomes" id="UP000326241">
    <property type="component" value="Unassembled WGS sequence"/>
</dbReference>
<dbReference type="GO" id="GO:0005886">
    <property type="term" value="C:plasma membrane"/>
    <property type="evidence" value="ECO:0007669"/>
    <property type="project" value="UniProtKB-SubCell"/>
</dbReference>
<dbReference type="SMART" id="SM00267">
    <property type="entry name" value="GGDEF"/>
    <property type="match status" value="1"/>
</dbReference>
<dbReference type="NCBIfam" id="TIGR00254">
    <property type="entry name" value="GGDEF"/>
    <property type="match status" value="1"/>
</dbReference>
<evidence type="ECO:0000259" key="13">
    <source>
        <dbReference type="PROSITE" id="PS50887"/>
    </source>
</evidence>
<dbReference type="InterPro" id="IPR000160">
    <property type="entry name" value="GGDEF_dom"/>
</dbReference>
<dbReference type="CDD" id="cd12914">
    <property type="entry name" value="PDC1_DGC_like"/>
    <property type="match status" value="1"/>
</dbReference>
<dbReference type="InterPro" id="IPR029151">
    <property type="entry name" value="Sensor-like_sf"/>
</dbReference>
<dbReference type="FunFam" id="3.30.70.270:FF:000001">
    <property type="entry name" value="Diguanylate cyclase domain protein"/>
    <property type="match status" value="1"/>
</dbReference>
<feature type="coiled-coil region" evidence="10">
    <location>
        <begin position="347"/>
        <end position="374"/>
    </location>
</feature>
<dbReference type="PROSITE" id="PS50885">
    <property type="entry name" value="HAMP"/>
    <property type="match status" value="1"/>
</dbReference>
<dbReference type="EMBL" id="CABVGZ010000024">
    <property type="protein sequence ID" value="VVM87042.1"/>
    <property type="molecule type" value="Genomic_DNA"/>
</dbReference>
<dbReference type="SMART" id="SM00304">
    <property type="entry name" value="HAMP"/>
    <property type="match status" value="1"/>
</dbReference>
<dbReference type="GO" id="GO:0052621">
    <property type="term" value="F:diguanylate cyclase activity"/>
    <property type="evidence" value="ECO:0007669"/>
    <property type="project" value="UniProtKB-EC"/>
</dbReference>
<comment type="catalytic activity">
    <reaction evidence="9">
        <text>2 GTP = 3',3'-c-di-GMP + 2 diphosphate</text>
        <dbReference type="Rhea" id="RHEA:24898"/>
        <dbReference type="ChEBI" id="CHEBI:33019"/>
        <dbReference type="ChEBI" id="CHEBI:37565"/>
        <dbReference type="ChEBI" id="CHEBI:58805"/>
        <dbReference type="EC" id="2.7.7.65"/>
    </reaction>
</comment>
<gene>
    <name evidence="14" type="ORF">PS624_02613</name>
</gene>
<dbReference type="Gene3D" id="3.30.70.270">
    <property type="match status" value="1"/>
</dbReference>
<dbReference type="AlphaFoldDB" id="A0A5E6T3E7"/>
<dbReference type="CDD" id="cd06225">
    <property type="entry name" value="HAMP"/>
    <property type="match status" value="1"/>
</dbReference>
<feature type="transmembrane region" description="Helical" evidence="11">
    <location>
        <begin position="286"/>
        <end position="308"/>
    </location>
</feature>
<dbReference type="CDD" id="cd01949">
    <property type="entry name" value="GGDEF"/>
    <property type="match status" value="1"/>
</dbReference>
<dbReference type="Pfam" id="PF00672">
    <property type="entry name" value="HAMP"/>
    <property type="match status" value="1"/>
</dbReference>
<keyword evidence="10" id="KW-0175">Coiled coil</keyword>
<dbReference type="Gene3D" id="6.10.340.10">
    <property type="match status" value="1"/>
</dbReference>
<keyword evidence="6 11" id="KW-0812">Transmembrane</keyword>
<feature type="domain" description="GGDEF" evidence="13">
    <location>
        <begin position="420"/>
        <end position="547"/>
    </location>
</feature>
<evidence type="ECO:0000313" key="14">
    <source>
        <dbReference type="EMBL" id="VVM87042.1"/>
    </source>
</evidence>
<evidence type="ECO:0000256" key="6">
    <source>
        <dbReference type="ARBA" id="ARBA00022692"/>
    </source>
</evidence>
<comment type="cofactor">
    <cofactor evidence="1">
        <name>Mg(2+)</name>
        <dbReference type="ChEBI" id="CHEBI:18420"/>
    </cofactor>
</comment>
<evidence type="ECO:0000256" key="9">
    <source>
        <dbReference type="ARBA" id="ARBA00034247"/>
    </source>
</evidence>
<dbReference type="Gene3D" id="3.30.450.20">
    <property type="entry name" value="PAS domain"/>
    <property type="match status" value="1"/>
</dbReference>
<feature type="domain" description="HAMP" evidence="12">
    <location>
        <begin position="306"/>
        <end position="359"/>
    </location>
</feature>
<dbReference type="InterPro" id="IPR003660">
    <property type="entry name" value="HAMP_dom"/>
</dbReference>
<dbReference type="PANTHER" id="PTHR45138">
    <property type="entry name" value="REGULATORY COMPONENTS OF SENSORY TRANSDUCTION SYSTEM"/>
    <property type="match status" value="1"/>
</dbReference>
<accession>A0A5E6T3E7</accession>
<dbReference type="InterPro" id="IPR043128">
    <property type="entry name" value="Rev_trsase/Diguanyl_cyclase"/>
</dbReference>
<dbReference type="Pfam" id="PF00990">
    <property type="entry name" value="GGDEF"/>
    <property type="match status" value="1"/>
</dbReference>
<evidence type="ECO:0000256" key="7">
    <source>
        <dbReference type="ARBA" id="ARBA00022989"/>
    </source>
</evidence>
<dbReference type="SUPFAM" id="SSF55073">
    <property type="entry name" value="Nucleotide cyclase"/>
    <property type="match status" value="1"/>
</dbReference>
<dbReference type="InterPro" id="IPR050469">
    <property type="entry name" value="Diguanylate_Cyclase"/>
</dbReference>
<protein>
    <recommendedName>
        <fullName evidence="4">diguanylate cyclase</fullName>
        <ecNumber evidence="4">2.7.7.65</ecNumber>
    </recommendedName>
</protein>
<dbReference type="GO" id="GO:0007165">
    <property type="term" value="P:signal transduction"/>
    <property type="evidence" value="ECO:0007669"/>
    <property type="project" value="InterPro"/>
</dbReference>
<feature type="transmembrane region" description="Helical" evidence="11">
    <location>
        <begin position="12"/>
        <end position="30"/>
    </location>
</feature>
<evidence type="ECO:0000256" key="8">
    <source>
        <dbReference type="ARBA" id="ARBA00023136"/>
    </source>
</evidence>
<comment type="subcellular location">
    <subcellularLocation>
        <location evidence="2">Cell inner membrane</location>
    </subcellularLocation>
    <subcellularLocation>
        <location evidence="3">Cell membrane</location>
        <topology evidence="3">Multi-pass membrane protein</topology>
    </subcellularLocation>
</comment>
<evidence type="ECO:0000313" key="15">
    <source>
        <dbReference type="Proteomes" id="UP000326241"/>
    </source>
</evidence>
<evidence type="ECO:0000256" key="11">
    <source>
        <dbReference type="SAM" id="Phobius"/>
    </source>
</evidence>
<evidence type="ECO:0000256" key="3">
    <source>
        <dbReference type="ARBA" id="ARBA00004651"/>
    </source>
</evidence>
<evidence type="ECO:0000256" key="5">
    <source>
        <dbReference type="ARBA" id="ARBA00022475"/>
    </source>
</evidence>
<dbReference type="EC" id="2.7.7.65" evidence="4"/>
<dbReference type="SUPFAM" id="SSF158472">
    <property type="entry name" value="HAMP domain-like"/>
    <property type="match status" value="1"/>
</dbReference>
<evidence type="ECO:0000256" key="10">
    <source>
        <dbReference type="SAM" id="Coils"/>
    </source>
</evidence>
<name>A0A5E6T3E7_PSEFL</name>
<keyword evidence="5" id="KW-1003">Cell membrane</keyword>
<dbReference type="InterPro" id="IPR033479">
    <property type="entry name" value="dCache_1"/>
</dbReference>
<evidence type="ECO:0000259" key="12">
    <source>
        <dbReference type="PROSITE" id="PS50885"/>
    </source>
</evidence>
<evidence type="ECO:0000256" key="1">
    <source>
        <dbReference type="ARBA" id="ARBA00001946"/>
    </source>
</evidence>
<dbReference type="PANTHER" id="PTHR45138:SF9">
    <property type="entry name" value="DIGUANYLATE CYCLASE DGCM-RELATED"/>
    <property type="match status" value="1"/>
</dbReference>
<dbReference type="PROSITE" id="PS50887">
    <property type="entry name" value="GGDEF"/>
    <property type="match status" value="1"/>
</dbReference>
<evidence type="ECO:0000256" key="2">
    <source>
        <dbReference type="ARBA" id="ARBA00004533"/>
    </source>
</evidence>
<dbReference type="InterPro" id="IPR029787">
    <property type="entry name" value="Nucleotide_cyclase"/>
</dbReference>
<evidence type="ECO:0000256" key="4">
    <source>
        <dbReference type="ARBA" id="ARBA00012528"/>
    </source>
</evidence>
<keyword evidence="8 11" id="KW-0472">Membrane</keyword>
<sequence>MLKASLRSHLTLWFAGLSLLTLLSVGFYVGHIATEQMKQASGNALLNTARSAASLLGEQLRERQLEVYLLSRAPHLERGDLDNPAILKSMQLRTQARAEYAWMGVTDAEGKVHQAVNGLLVGQSVQQRPWFQAGLRGEYTGDPHEAVLLAKMLPGLPNGEPLRFIDFAAPIHNADGQVTGVLGAHAHWSWVTRIVESAAFSHKNSTPDIEALIIDHDGKILYPEALAGQQLAAMDSKLQGWTAGNGFLTSMVTVPTPSSTALSWSIAVRQPLETALQPARLLLYKLLILGVVAAVLFGLVAYYLALYLSRPIEQLAHSARQVQNKQPGAQFPLQHPVREIAQLGQSIDAMTQSLLNKERELQEANASLEATVAQRTAALTQANAELLSLATHDSLTGVHNRRRFDEKLTEYTLLFRRTGRPFSLLLIDADHFKRINDTHGHAVGDEVLQQLAQLIQSSLRTTDFVARYGGEEFAVLLPEIAQPDTPEVVAEKIRAAVAEADFPAVGNVTVSIGVGLADPADNNHSALIKRADQQLYQAKAAGRNQVA</sequence>
<organism evidence="14 15">
    <name type="scientific">Pseudomonas fluorescens</name>
    <dbReference type="NCBI Taxonomy" id="294"/>
    <lineage>
        <taxon>Bacteria</taxon>
        <taxon>Pseudomonadati</taxon>
        <taxon>Pseudomonadota</taxon>
        <taxon>Gammaproteobacteria</taxon>
        <taxon>Pseudomonadales</taxon>
        <taxon>Pseudomonadaceae</taxon>
        <taxon>Pseudomonas</taxon>
    </lineage>
</organism>
<keyword evidence="7 11" id="KW-1133">Transmembrane helix</keyword>
<dbReference type="SUPFAM" id="SSF103190">
    <property type="entry name" value="Sensory domain-like"/>
    <property type="match status" value="1"/>
</dbReference>
<proteinExistence type="predicted"/>
<dbReference type="RefSeq" id="WP_150775047.1">
    <property type="nucleotide sequence ID" value="NZ_CABVGZ010000024.1"/>
</dbReference>
<dbReference type="Pfam" id="PF02743">
    <property type="entry name" value="dCache_1"/>
    <property type="match status" value="1"/>
</dbReference>
<reference evidence="14 15" key="1">
    <citation type="submission" date="2019-09" db="EMBL/GenBank/DDBJ databases">
        <authorList>
            <person name="Chandra G."/>
            <person name="Truman W A."/>
        </authorList>
    </citation>
    <scope>NUCLEOTIDE SEQUENCE [LARGE SCALE GENOMIC DNA]</scope>
    <source>
        <strain evidence="14">PS624</strain>
    </source>
</reference>